<evidence type="ECO:0000313" key="9">
    <source>
        <dbReference type="Proteomes" id="UP001595974"/>
    </source>
</evidence>
<dbReference type="Pfam" id="PF00990">
    <property type="entry name" value="GGDEF"/>
    <property type="match status" value="1"/>
</dbReference>
<dbReference type="InterPro" id="IPR001789">
    <property type="entry name" value="Sig_transdc_resp-reg_receiver"/>
</dbReference>
<dbReference type="PANTHER" id="PTHR45138:SF9">
    <property type="entry name" value="DIGUANYLATE CYCLASE DGCM-RELATED"/>
    <property type="match status" value="1"/>
</dbReference>
<sequence>MQNLIDIKRFEQLKGTGELPSPRGVALAIIRMTQVEDVSMGELARVIRGDPAFVGRLIKAANGLVGHERRAVVSVHEALMMLGLPAVRTMALGFSLLSNYRKGACTAFDYTRYWSSSLLMALAMQALARPVRAMAADEAFSVGLLARIGELALATLYPVEFGRILTAVRHSAGVRQADLEREAFALDHCALSAAMLADWGLPEIVIRAVRHFEQPATARLRENSREHALVQSLVLSRAVAQICLAEESEHAALMPAMLRLAARLGVSREHFVAACDRVASDWVEWGRLLQFETHAAPRFEMLAGLGEQGETAAPAAGAEFAQAADASAPAAPDAGAQPGSLRVLVLAADVAERQRLRQALEQDRLTVFEADSGSQGIEAVVDLQPHMLLVDWQLQDIAGIDVIRSLRETRLGRTIYMLLLIPSEDDFLLEKVLDAGADDFVARPFRPVLLASRLRAARRMVGMQLELEREREEIRRFAAELAISNRRLEEVAMTDALTGFPNRRYALDRLQQEWIAVTRNLRPLSAMIIDLDGLKQLNDAHGHDVGDMVLRQCADALRGVLRAQDVICRTGGDEFLVICPDTDLGAACHCAERLRAAAEALRIETGGPQLRITVSIGVAARDGRTGSLDALIKCADRGSYLSKQRGRNRVSALQREADGD</sequence>
<dbReference type="GO" id="GO:0052621">
    <property type="term" value="F:diguanylate cyclase activity"/>
    <property type="evidence" value="ECO:0007669"/>
    <property type="project" value="UniProtKB-EC"/>
</dbReference>
<dbReference type="PROSITE" id="PS50110">
    <property type="entry name" value="RESPONSE_REGULATORY"/>
    <property type="match status" value="1"/>
</dbReference>
<feature type="domain" description="Response regulatory" evidence="5">
    <location>
        <begin position="342"/>
        <end position="458"/>
    </location>
</feature>
<dbReference type="Pfam" id="PF08668">
    <property type="entry name" value="HDOD"/>
    <property type="match status" value="1"/>
</dbReference>
<dbReference type="Proteomes" id="UP001595974">
    <property type="component" value="Unassembled WGS sequence"/>
</dbReference>
<dbReference type="Gene3D" id="1.10.3210.10">
    <property type="entry name" value="Hypothetical protein af1432"/>
    <property type="match status" value="1"/>
</dbReference>
<gene>
    <name evidence="8" type="ORF">ACFPTN_03205</name>
</gene>
<evidence type="ECO:0000313" key="8">
    <source>
        <dbReference type="EMBL" id="MFC5768371.1"/>
    </source>
</evidence>
<dbReference type="InterPro" id="IPR043128">
    <property type="entry name" value="Rev_trsase/Diguanyl_cyclase"/>
</dbReference>
<keyword evidence="3" id="KW-0597">Phosphoprotein</keyword>
<dbReference type="PANTHER" id="PTHR45138">
    <property type="entry name" value="REGULATORY COMPONENTS OF SENSORY TRANSDUCTION SYSTEM"/>
    <property type="match status" value="1"/>
</dbReference>
<dbReference type="RefSeq" id="WP_096448587.1">
    <property type="nucleotide sequence ID" value="NZ_JBHSOG010000010.1"/>
</dbReference>
<evidence type="ECO:0000256" key="1">
    <source>
        <dbReference type="ARBA" id="ARBA00012528"/>
    </source>
</evidence>
<accession>A0ABW1AMR3</accession>
<feature type="domain" description="GGDEF" evidence="6">
    <location>
        <begin position="522"/>
        <end position="655"/>
    </location>
</feature>
<protein>
    <recommendedName>
        <fullName evidence="1">diguanylate cyclase</fullName>
        <ecNumber evidence="1">2.7.7.65</ecNumber>
    </recommendedName>
</protein>
<feature type="modified residue" description="4-aspartylphosphate" evidence="3">
    <location>
        <position position="391"/>
    </location>
</feature>
<dbReference type="SUPFAM" id="SSF109604">
    <property type="entry name" value="HD-domain/PDEase-like"/>
    <property type="match status" value="1"/>
</dbReference>
<evidence type="ECO:0000256" key="2">
    <source>
        <dbReference type="ARBA" id="ARBA00034247"/>
    </source>
</evidence>
<dbReference type="InterPro" id="IPR011006">
    <property type="entry name" value="CheY-like_superfamily"/>
</dbReference>
<dbReference type="SUPFAM" id="SSF55073">
    <property type="entry name" value="Nucleotide cyclase"/>
    <property type="match status" value="1"/>
</dbReference>
<feature type="domain" description="HDOD" evidence="7">
    <location>
        <begin position="19"/>
        <end position="215"/>
    </location>
</feature>
<feature type="coiled-coil region" evidence="4">
    <location>
        <begin position="460"/>
        <end position="487"/>
    </location>
</feature>
<dbReference type="SMART" id="SM00448">
    <property type="entry name" value="REC"/>
    <property type="match status" value="1"/>
</dbReference>
<dbReference type="InterPro" id="IPR000160">
    <property type="entry name" value="GGDEF_dom"/>
</dbReference>
<dbReference type="NCBIfam" id="TIGR00254">
    <property type="entry name" value="GGDEF"/>
    <property type="match status" value="1"/>
</dbReference>
<keyword evidence="8" id="KW-0548">Nucleotidyltransferase</keyword>
<keyword evidence="4" id="KW-0175">Coiled coil</keyword>
<dbReference type="InterPro" id="IPR029787">
    <property type="entry name" value="Nucleotide_cyclase"/>
</dbReference>
<dbReference type="Gene3D" id="3.40.50.2300">
    <property type="match status" value="1"/>
</dbReference>
<name>A0ABW1AMR3_9RHOO</name>
<comment type="caution">
    <text evidence="8">The sequence shown here is derived from an EMBL/GenBank/DDBJ whole genome shotgun (WGS) entry which is preliminary data.</text>
</comment>
<dbReference type="Pfam" id="PF00072">
    <property type="entry name" value="Response_reg"/>
    <property type="match status" value="1"/>
</dbReference>
<keyword evidence="9" id="KW-1185">Reference proteome</keyword>
<evidence type="ECO:0000259" key="6">
    <source>
        <dbReference type="PROSITE" id="PS50887"/>
    </source>
</evidence>
<evidence type="ECO:0000256" key="3">
    <source>
        <dbReference type="PROSITE-ProRule" id="PRU00169"/>
    </source>
</evidence>
<dbReference type="Gene3D" id="3.30.70.270">
    <property type="match status" value="1"/>
</dbReference>
<dbReference type="PROSITE" id="PS51833">
    <property type="entry name" value="HDOD"/>
    <property type="match status" value="1"/>
</dbReference>
<reference evidence="9" key="1">
    <citation type="journal article" date="2019" name="Int. J. Syst. Evol. Microbiol.">
        <title>The Global Catalogue of Microorganisms (GCM) 10K type strain sequencing project: providing services to taxonomists for standard genome sequencing and annotation.</title>
        <authorList>
            <consortium name="The Broad Institute Genomics Platform"/>
            <consortium name="The Broad Institute Genome Sequencing Center for Infectious Disease"/>
            <person name="Wu L."/>
            <person name="Ma J."/>
        </authorList>
    </citation>
    <scope>NUCLEOTIDE SEQUENCE [LARGE SCALE GENOMIC DNA]</scope>
    <source>
        <strain evidence="9">SHR3</strain>
    </source>
</reference>
<keyword evidence="8" id="KW-0808">Transferase</keyword>
<evidence type="ECO:0000259" key="7">
    <source>
        <dbReference type="PROSITE" id="PS51833"/>
    </source>
</evidence>
<dbReference type="InterPro" id="IPR050469">
    <property type="entry name" value="Diguanylate_Cyclase"/>
</dbReference>
<proteinExistence type="predicted"/>
<comment type="catalytic activity">
    <reaction evidence="2">
        <text>2 GTP = 3',3'-c-di-GMP + 2 diphosphate</text>
        <dbReference type="Rhea" id="RHEA:24898"/>
        <dbReference type="ChEBI" id="CHEBI:33019"/>
        <dbReference type="ChEBI" id="CHEBI:37565"/>
        <dbReference type="ChEBI" id="CHEBI:58805"/>
        <dbReference type="EC" id="2.7.7.65"/>
    </reaction>
</comment>
<dbReference type="SMART" id="SM00267">
    <property type="entry name" value="GGDEF"/>
    <property type="match status" value="1"/>
</dbReference>
<evidence type="ECO:0000259" key="5">
    <source>
        <dbReference type="PROSITE" id="PS50110"/>
    </source>
</evidence>
<dbReference type="CDD" id="cd01949">
    <property type="entry name" value="GGDEF"/>
    <property type="match status" value="1"/>
</dbReference>
<dbReference type="InterPro" id="IPR013976">
    <property type="entry name" value="HDOD"/>
</dbReference>
<dbReference type="EMBL" id="JBHSOG010000010">
    <property type="protein sequence ID" value="MFC5768371.1"/>
    <property type="molecule type" value="Genomic_DNA"/>
</dbReference>
<evidence type="ECO:0000256" key="4">
    <source>
        <dbReference type="SAM" id="Coils"/>
    </source>
</evidence>
<organism evidence="8 9">
    <name type="scientific">Thauera sinica</name>
    <dbReference type="NCBI Taxonomy" id="2665146"/>
    <lineage>
        <taxon>Bacteria</taxon>
        <taxon>Pseudomonadati</taxon>
        <taxon>Pseudomonadota</taxon>
        <taxon>Betaproteobacteria</taxon>
        <taxon>Rhodocyclales</taxon>
        <taxon>Zoogloeaceae</taxon>
        <taxon>Thauera</taxon>
    </lineage>
</organism>
<dbReference type="SUPFAM" id="SSF52172">
    <property type="entry name" value="CheY-like"/>
    <property type="match status" value="1"/>
</dbReference>
<dbReference type="PROSITE" id="PS50887">
    <property type="entry name" value="GGDEF"/>
    <property type="match status" value="1"/>
</dbReference>
<dbReference type="EC" id="2.7.7.65" evidence="1"/>